<dbReference type="Proteomes" id="UP001315967">
    <property type="component" value="Chromosome"/>
</dbReference>
<accession>A0ABY5P740</accession>
<sequence>MKYIVTMFWGFILGHVVYYLGSSLTSTTYDFNLASILGLVMSIATFVLGHILLNVEDGNKASSDHS</sequence>
<keyword evidence="3" id="KW-1185">Reference proteome</keyword>
<proteinExistence type="predicted"/>
<evidence type="ECO:0000256" key="1">
    <source>
        <dbReference type="SAM" id="Phobius"/>
    </source>
</evidence>
<evidence type="ECO:0000313" key="3">
    <source>
        <dbReference type="Proteomes" id="UP001315967"/>
    </source>
</evidence>
<dbReference type="Pfam" id="PF11151">
    <property type="entry name" value="DUF2929"/>
    <property type="match status" value="1"/>
</dbReference>
<keyword evidence="1" id="KW-0472">Membrane</keyword>
<feature type="transmembrane region" description="Helical" evidence="1">
    <location>
        <begin position="31"/>
        <end position="53"/>
    </location>
</feature>
<keyword evidence="1" id="KW-0812">Transmembrane</keyword>
<evidence type="ECO:0000313" key="2">
    <source>
        <dbReference type="EMBL" id="UUX34557.1"/>
    </source>
</evidence>
<protein>
    <submittedName>
        <fullName evidence="2">YjzD family protein</fullName>
    </submittedName>
</protein>
<name>A0ABY5P740_9LACT</name>
<gene>
    <name evidence="2" type="ORF">NRE15_02590</name>
</gene>
<feature type="transmembrane region" description="Helical" evidence="1">
    <location>
        <begin position="7"/>
        <end position="25"/>
    </location>
</feature>
<dbReference type="RefSeq" id="WP_313794057.1">
    <property type="nucleotide sequence ID" value="NZ_CP102453.1"/>
</dbReference>
<organism evidence="2 3">
    <name type="scientific">Fundicoccus culcitae</name>
    <dbReference type="NCBI Taxonomy" id="2969821"/>
    <lineage>
        <taxon>Bacteria</taxon>
        <taxon>Bacillati</taxon>
        <taxon>Bacillota</taxon>
        <taxon>Bacilli</taxon>
        <taxon>Lactobacillales</taxon>
        <taxon>Aerococcaceae</taxon>
        <taxon>Fundicoccus</taxon>
    </lineage>
</organism>
<dbReference type="InterPro" id="IPR021324">
    <property type="entry name" value="DUF2929"/>
</dbReference>
<keyword evidence="1" id="KW-1133">Transmembrane helix</keyword>
<reference evidence="2 3" key="1">
    <citation type="submission" date="2022-08" db="EMBL/GenBank/DDBJ databases">
        <title>Aerococcaceae sp. nov isolated from spoiled eye mask.</title>
        <authorList>
            <person name="Zhou G."/>
            <person name="Xie X.-B."/>
            <person name="Shi Q.-S."/>
            <person name="Wang Y.-S."/>
            <person name="Wen X."/>
            <person name="Peng H."/>
            <person name="Yang X.-J."/>
            <person name="Tao H.-B."/>
            <person name="Huang X.-M."/>
        </authorList>
    </citation>
    <scope>NUCLEOTIDE SEQUENCE [LARGE SCALE GENOMIC DNA]</scope>
    <source>
        <strain evidence="3">DM20194951</strain>
    </source>
</reference>
<dbReference type="EMBL" id="CP102453">
    <property type="protein sequence ID" value="UUX34557.1"/>
    <property type="molecule type" value="Genomic_DNA"/>
</dbReference>